<feature type="transmembrane region" description="Helical" evidence="8">
    <location>
        <begin position="173"/>
        <end position="190"/>
    </location>
</feature>
<dbReference type="GO" id="GO:0015421">
    <property type="term" value="F:ABC-type oligopeptide transporter activity"/>
    <property type="evidence" value="ECO:0007669"/>
    <property type="project" value="TreeGrafter"/>
</dbReference>
<reference evidence="11 12" key="1">
    <citation type="submission" date="2007-01" db="EMBL/GenBank/DDBJ databases">
        <authorList>
            <person name="Haygood M."/>
            <person name="Podell S."/>
            <person name="Anderson C."/>
            <person name="Hopkinson B."/>
            <person name="Roe K."/>
            <person name="Barbeau K."/>
            <person name="Gaasterland T."/>
            <person name="Ferriera S."/>
            <person name="Johnson J."/>
            <person name="Kravitz S."/>
            <person name="Beeson K."/>
            <person name="Sutton G."/>
            <person name="Rogers Y.-H."/>
            <person name="Friedman R."/>
            <person name="Frazier M."/>
            <person name="Venter J.C."/>
        </authorList>
    </citation>
    <scope>NUCLEOTIDE SEQUENCE [LARGE SCALE GENOMIC DNA]</scope>
    <source>
        <strain evidence="11 12">ATCC 23134</strain>
    </source>
</reference>
<feature type="transmembrane region" description="Helical" evidence="8">
    <location>
        <begin position="31"/>
        <end position="48"/>
    </location>
</feature>
<dbReference type="GO" id="GO:0005886">
    <property type="term" value="C:plasma membrane"/>
    <property type="evidence" value="ECO:0007669"/>
    <property type="project" value="UniProtKB-SubCell"/>
</dbReference>
<accession>A1ZTP4</accession>
<dbReference type="Pfam" id="PF00005">
    <property type="entry name" value="ABC_tran"/>
    <property type="match status" value="1"/>
</dbReference>
<comment type="subcellular location">
    <subcellularLocation>
        <location evidence="1">Cell membrane</location>
        <topology evidence="1">Multi-pass membrane protein</topology>
    </subcellularLocation>
</comment>
<dbReference type="InterPro" id="IPR003439">
    <property type="entry name" value="ABC_transporter-like_ATP-bd"/>
</dbReference>
<dbReference type="Pfam" id="PF00664">
    <property type="entry name" value="ABC_membrane"/>
    <property type="match status" value="1"/>
</dbReference>
<dbReference type="InterPro" id="IPR017871">
    <property type="entry name" value="ABC_transporter-like_CS"/>
</dbReference>
<dbReference type="GO" id="GO:0005524">
    <property type="term" value="F:ATP binding"/>
    <property type="evidence" value="ECO:0007669"/>
    <property type="project" value="UniProtKB-KW"/>
</dbReference>
<dbReference type="CDD" id="cd03254">
    <property type="entry name" value="ABCC_Glucan_exporter_like"/>
    <property type="match status" value="1"/>
</dbReference>
<keyword evidence="6 8" id="KW-1133">Transmembrane helix</keyword>
<evidence type="ECO:0000256" key="7">
    <source>
        <dbReference type="ARBA" id="ARBA00023136"/>
    </source>
</evidence>
<gene>
    <name evidence="11" type="ORF">M23134_01627</name>
</gene>
<evidence type="ECO:0000259" key="9">
    <source>
        <dbReference type="PROSITE" id="PS50893"/>
    </source>
</evidence>
<evidence type="ECO:0000313" key="12">
    <source>
        <dbReference type="Proteomes" id="UP000004095"/>
    </source>
</evidence>
<dbReference type="GO" id="GO:0016887">
    <property type="term" value="F:ATP hydrolysis activity"/>
    <property type="evidence" value="ECO:0007669"/>
    <property type="project" value="InterPro"/>
</dbReference>
<dbReference type="SMART" id="SM00382">
    <property type="entry name" value="AAA"/>
    <property type="match status" value="1"/>
</dbReference>
<keyword evidence="5" id="KW-0067">ATP-binding</keyword>
<dbReference type="InterPro" id="IPR036640">
    <property type="entry name" value="ABC1_TM_sf"/>
</dbReference>
<dbReference type="InterPro" id="IPR011527">
    <property type="entry name" value="ABC1_TM_dom"/>
</dbReference>
<name>A1ZTP4_MICM2</name>
<sequence length="589" mass="67012">MADKEKAESKKILDWKTFRRLFDFIGAYKKYFYLLIFLTVLTAVFGPSRPLLIQFAVDNYIVTGDYPGLVNISILMVVILTFEAFLMYAHTYLSNWLGQTVIKDIRVQLYQHILRLRLKFYDNTPIGRLVTRNVSDIETLSNVFSQGIASLLADVLLIFAILGVMFYTHWQLTLVSLSLLPLLLLSTYIFKEKIKVAFDQVRAAVSNLNSFVQEHITGMSVVQIFGSEANESKKFKEINREHRKAHLKSVLYYSIYFPVAEIISAGGTGLLVWYGARGVLHEEVSLGVLIAFIMYINLFFRPIRMLADRFNTLQMGIVSMHRILTLLDDKDHIPNEGDYAPEHIKGDISFDKVWFAYKDEDYVLKNISFEVKEGETVALVGATGAGKSSIINLLSRFYEINKGTILLDGHDVNDYDLAHLRTKIGVVLQDVFLFSNSIKENIVLGNTHITRDQLLTSAELVGARRFIEKLPEGFEYNVMERGSTLSVGQRQLISFVRAMVYDPKIIVLDEATSSVDTETEELIQSAIEKLMKGRTSIVIAHRLSTIQKADKIIVLDKGEIKEQGTHTELLAKNGWYAQLHKMQYKEVAE</sequence>
<evidence type="ECO:0000256" key="6">
    <source>
        <dbReference type="ARBA" id="ARBA00022989"/>
    </source>
</evidence>
<dbReference type="SUPFAM" id="SSF90123">
    <property type="entry name" value="ABC transporter transmembrane region"/>
    <property type="match status" value="1"/>
</dbReference>
<evidence type="ECO:0000259" key="10">
    <source>
        <dbReference type="PROSITE" id="PS50929"/>
    </source>
</evidence>
<dbReference type="SUPFAM" id="SSF52540">
    <property type="entry name" value="P-loop containing nucleoside triphosphate hydrolases"/>
    <property type="match status" value="1"/>
</dbReference>
<dbReference type="PANTHER" id="PTHR43394:SF1">
    <property type="entry name" value="ATP-BINDING CASSETTE SUB-FAMILY B MEMBER 10, MITOCHONDRIAL"/>
    <property type="match status" value="1"/>
</dbReference>
<comment type="caution">
    <text evidence="11">The sequence shown here is derived from an EMBL/GenBank/DDBJ whole genome shotgun (WGS) entry which is preliminary data.</text>
</comment>
<dbReference type="PROSITE" id="PS50929">
    <property type="entry name" value="ABC_TM1F"/>
    <property type="match status" value="1"/>
</dbReference>
<dbReference type="PANTHER" id="PTHR43394">
    <property type="entry name" value="ATP-DEPENDENT PERMEASE MDL1, MITOCHONDRIAL"/>
    <property type="match status" value="1"/>
</dbReference>
<feature type="domain" description="ABC transporter" evidence="9">
    <location>
        <begin position="348"/>
        <end position="582"/>
    </location>
</feature>
<proteinExistence type="predicted"/>
<evidence type="ECO:0000256" key="4">
    <source>
        <dbReference type="ARBA" id="ARBA00022741"/>
    </source>
</evidence>
<evidence type="ECO:0000256" key="3">
    <source>
        <dbReference type="ARBA" id="ARBA00022692"/>
    </source>
</evidence>
<dbReference type="CDD" id="cd18544">
    <property type="entry name" value="ABC_6TM_TmrA_like"/>
    <property type="match status" value="1"/>
</dbReference>
<evidence type="ECO:0000256" key="1">
    <source>
        <dbReference type="ARBA" id="ARBA00004651"/>
    </source>
</evidence>
<dbReference type="AlphaFoldDB" id="A1ZTP4"/>
<keyword evidence="12" id="KW-1185">Reference proteome</keyword>
<evidence type="ECO:0000256" key="2">
    <source>
        <dbReference type="ARBA" id="ARBA00022448"/>
    </source>
</evidence>
<dbReference type="Gene3D" id="3.40.50.300">
    <property type="entry name" value="P-loop containing nucleotide triphosphate hydrolases"/>
    <property type="match status" value="1"/>
</dbReference>
<keyword evidence="2" id="KW-0813">Transport</keyword>
<protein>
    <submittedName>
        <fullName evidence="11">ATPase</fullName>
    </submittedName>
</protein>
<dbReference type="EMBL" id="AAWS01000036">
    <property type="protein sequence ID" value="EAY26304.1"/>
    <property type="molecule type" value="Genomic_DNA"/>
</dbReference>
<dbReference type="FunFam" id="3.40.50.300:FF:000287">
    <property type="entry name" value="Multidrug ABC transporter ATP-binding protein"/>
    <property type="match status" value="1"/>
</dbReference>
<feature type="transmembrane region" description="Helical" evidence="8">
    <location>
        <begin position="250"/>
        <end position="272"/>
    </location>
</feature>
<feature type="transmembrane region" description="Helical" evidence="8">
    <location>
        <begin position="68"/>
        <end position="89"/>
    </location>
</feature>
<dbReference type="InterPro" id="IPR039421">
    <property type="entry name" value="Type_1_exporter"/>
</dbReference>
<keyword evidence="7 8" id="KW-0472">Membrane</keyword>
<keyword evidence="4" id="KW-0547">Nucleotide-binding</keyword>
<evidence type="ECO:0000256" key="8">
    <source>
        <dbReference type="SAM" id="Phobius"/>
    </source>
</evidence>
<dbReference type="OrthoDB" id="9769115at2"/>
<dbReference type="RefSeq" id="WP_002701335.1">
    <property type="nucleotide sequence ID" value="NZ_AAWS01000036.1"/>
</dbReference>
<dbReference type="Gene3D" id="1.20.1560.10">
    <property type="entry name" value="ABC transporter type 1, transmembrane domain"/>
    <property type="match status" value="1"/>
</dbReference>
<dbReference type="PROSITE" id="PS00211">
    <property type="entry name" value="ABC_TRANSPORTER_1"/>
    <property type="match status" value="1"/>
</dbReference>
<feature type="transmembrane region" description="Helical" evidence="8">
    <location>
        <begin position="284"/>
        <end position="300"/>
    </location>
</feature>
<evidence type="ECO:0000256" key="5">
    <source>
        <dbReference type="ARBA" id="ARBA00022840"/>
    </source>
</evidence>
<dbReference type="PROSITE" id="PS50893">
    <property type="entry name" value="ABC_TRANSPORTER_2"/>
    <property type="match status" value="1"/>
</dbReference>
<dbReference type="Proteomes" id="UP000004095">
    <property type="component" value="Unassembled WGS sequence"/>
</dbReference>
<organism evidence="11 12">
    <name type="scientific">Microscilla marina ATCC 23134</name>
    <dbReference type="NCBI Taxonomy" id="313606"/>
    <lineage>
        <taxon>Bacteria</taxon>
        <taxon>Pseudomonadati</taxon>
        <taxon>Bacteroidota</taxon>
        <taxon>Cytophagia</taxon>
        <taxon>Cytophagales</taxon>
        <taxon>Microscillaceae</taxon>
        <taxon>Microscilla</taxon>
    </lineage>
</organism>
<dbReference type="eggNOG" id="COG1132">
    <property type="taxonomic scope" value="Bacteria"/>
</dbReference>
<dbReference type="InterPro" id="IPR027417">
    <property type="entry name" value="P-loop_NTPase"/>
</dbReference>
<keyword evidence="3 8" id="KW-0812">Transmembrane</keyword>
<evidence type="ECO:0000313" key="11">
    <source>
        <dbReference type="EMBL" id="EAY26304.1"/>
    </source>
</evidence>
<dbReference type="InterPro" id="IPR003593">
    <property type="entry name" value="AAA+_ATPase"/>
</dbReference>
<feature type="transmembrane region" description="Helical" evidence="8">
    <location>
        <begin position="148"/>
        <end position="167"/>
    </location>
</feature>
<feature type="domain" description="ABC transmembrane type-1" evidence="10">
    <location>
        <begin position="34"/>
        <end position="315"/>
    </location>
</feature>